<proteinExistence type="predicted"/>
<evidence type="ECO:0000313" key="2">
    <source>
        <dbReference type="EMBL" id="MBB5283994.1"/>
    </source>
</evidence>
<feature type="chain" id="PRO_5032348668" description="Methane oxygenase PmoA" evidence="1">
    <location>
        <begin position="20"/>
        <end position="400"/>
    </location>
</feature>
<comment type="caution">
    <text evidence="2">The sequence shown here is derived from an EMBL/GenBank/DDBJ whole genome shotgun (WGS) entry which is preliminary data.</text>
</comment>
<protein>
    <recommendedName>
        <fullName evidence="4">Methane oxygenase PmoA</fullName>
    </recommendedName>
</protein>
<name>A0A840TKQ9_9BACT</name>
<dbReference type="Proteomes" id="UP000557307">
    <property type="component" value="Unassembled WGS sequence"/>
</dbReference>
<dbReference type="EMBL" id="JACHGF010000003">
    <property type="protein sequence ID" value="MBB5283994.1"/>
    <property type="molecule type" value="Genomic_DNA"/>
</dbReference>
<accession>A0A840TKQ9</accession>
<evidence type="ECO:0000256" key="1">
    <source>
        <dbReference type="SAM" id="SignalP"/>
    </source>
</evidence>
<keyword evidence="1" id="KW-0732">Signal</keyword>
<feature type="signal peptide" evidence="1">
    <location>
        <begin position="1"/>
        <end position="19"/>
    </location>
</feature>
<reference evidence="2 3" key="1">
    <citation type="submission" date="2020-08" db="EMBL/GenBank/DDBJ databases">
        <title>Genomic Encyclopedia of Type Strains, Phase IV (KMG-IV): sequencing the most valuable type-strain genomes for metagenomic binning, comparative biology and taxonomic classification.</title>
        <authorList>
            <person name="Goeker M."/>
        </authorList>
    </citation>
    <scope>NUCLEOTIDE SEQUENCE [LARGE SCALE GENOMIC DNA]</scope>
    <source>
        <strain evidence="2 3">DSM 105074</strain>
    </source>
</reference>
<keyword evidence="3" id="KW-1185">Reference proteome</keyword>
<gene>
    <name evidence="2" type="ORF">HNQ92_002137</name>
</gene>
<dbReference type="RefSeq" id="WP_184173960.1">
    <property type="nucleotide sequence ID" value="NZ_JACHGF010000003.1"/>
</dbReference>
<evidence type="ECO:0000313" key="3">
    <source>
        <dbReference type="Proteomes" id="UP000557307"/>
    </source>
</evidence>
<evidence type="ECO:0008006" key="4">
    <source>
        <dbReference type="Google" id="ProtNLM"/>
    </source>
</evidence>
<organism evidence="2 3">
    <name type="scientific">Rhabdobacter roseus</name>
    <dbReference type="NCBI Taxonomy" id="1655419"/>
    <lineage>
        <taxon>Bacteria</taxon>
        <taxon>Pseudomonadati</taxon>
        <taxon>Bacteroidota</taxon>
        <taxon>Cytophagia</taxon>
        <taxon>Cytophagales</taxon>
        <taxon>Cytophagaceae</taxon>
        <taxon>Rhabdobacter</taxon>
    </lineage>
</organism>
<sequence>MKKVLFAALIGWLSLPVQAQSLRIEVEAGPHARRQTPVYVTLPEGQSTDYDYYLQSSQTKKRVEAQLLDPATLFFVLDSLPAQSRATFTLKSERLKKNPKSKVLLDEQAEGIRVSVGTKPVFFYQTKEALPPAGKPDYYKRSGFIHPLYSPAQQVLTDDFPVGHTHHHALFSAWVNTTYKDSLVDFWNQHLRKGTVEHVQVLDFFHGTLVSRFKTQLRSVSTAFGEVLRENWTVTVYPFSDYFLFDIATEQTNTSRDTLFLNKYTYGGMAFRGSREWNRTDSAHFTNRWQILTDLGHDNQTANHTHARWVDATGTVAGSLAGLTVFGFPDNYRYPQAIRVHPDMPYWCYAPIVDGAFYIPPGGTYQARYRYYVHNGAPNLDQIRRIAQDVVEPVTVRVLE</sequence>
<dbReference type="AlphaFoldDB" id="A0A840TKQ9"/>
<dbReference type="InterPro" id="IPR029475">
    <property type="entry name" value="DUF6807"/>
</dbReference>
<dbReference type="Pfam" id="PF14100">
    <property type="entry name" value="DUF6807"/>
    <property type="match status" value="1"/>
</dbReference>